<dbReference type="OrthoDB" id="391810at2"/>
<evidence type="ECO:0000256" key="4">
    <source>
        <dbReference type="RuleBase" id="RU003690"/>
    </source>
</evidence>
<sequence>MKKLEFPKNFLIGGAAAACQYEGAYDAHGKGLSIADYKYYNPNLDRKAAAVEALEYFTDTYQDAKENGKDKVYSYRWAIDFYNRYKEDLGLFKQLGMNCFRTSIAWSRIMPTSENKPNREAIEHYKKIFQEAKENNIELVLTLSHYDYPLWLLEEYGGFENRQAIDKFLEYCEVVLNEFKDYATYWLGFNEINITSHSSYTGAGFVMDKNDPKRLHKLYNALHNQFIAQAKLVKLAHEIDPNIKVGSMIAALQTYPATCNPEDVLANQQHMNINMWYYFDVLAKGEYPQYMLNYFAKNNIGINISKEDAIILKEYTVDYLSFSYYMSSVTSVSKTETTNGNILAGGKNPYLDATEWGWQIDPVGLRIYMNDLYYRYKKPLMIVENGIGVDEIWDQKNNILNDTYRIDYIREHLKNMLLAMQEDGVECIGYTSWTAIDLVSMSTKEMTKRYGFIYVDLNDYGEGTGERKIKESGKWFKTICESNGSKLWD</sequence>
<dbReference type="PANTHER" id="PTHR10353:SF122">
    <property type="entry name" value="6-PHOSPHO-BETA-GLUCOSIDASE ASCB-RELATED"/>
    <property type="match status" value="1"/>
</dbReference>
<dbReference type="EMBL" id="CP006681">
    <property type="protein sequence ID" value="AHI53004.1"/>
    <property type="molecule type" value="Genomic_DNA"/>
</dbReference>
<organism evidence="5 6">
    <name type="scientific">Spiroplasma culicicola AES-1</name>
    <dbReference type="NCBI Taxonomy" id="1276246"/>
    <lineage>
        <taxon>Bacteria</taxon>
        <taxon>Bacillati</taxon>
        <taxon>Mycoplasmatota</taxon>
        <taxon>Mollicutes</taxon>
        <taxon>Entomoplasmatales</taxon>
        <taxon>Spiroplasmataceae</taxon>
        <taxon>Spiroplasma</taxon>
    </lineage>
</organism>
<dbReference type="HOGENOM" id="CLU_001859_0_2_14"/>
<proteinExistence type="inferred from homology"/>
<evidence type="ECO:0000256" key="2">
    <source>
        <dbReference type="ARBA" id="ARBA00022801"/>
    </source>
</evidence>
<dbReference type="InterPro" id="IPR001360">
    <property type="entry name" value="Glyco_hydro_1"/>
</dbReference>
<dbReference type="PROSITE" id="PS51257">
    <property type="entry name" value="PROKAR_LIPOPROTEIN"/>
    <property type="match status" value="1"/>
</dbReference>
<evidence type="ECO:0000256" key="3">
    <source>
        <dbReference type="ARBA" id="ARBA00023295"/>
    </source>
</evidence>
<dbReference type="eggNOG" id="COG2723">
    <property type="taxonomic scope" value="Bacteria"/>
</dbReference>
<dbReference type="SUPFAM" id="SSF51445">
    <property type="entry name" value="(Trans)glycosidases"/>
    <property type="match status" value="1"/>
</dbReference>
<accession>W6AH41</accession>
<evidence type="ECO:0000313" key="6">
    <source>
        <dbReference type="Proteomes" id="UP000019267"/>
    </source>
</evidence>
<name>W6AH41_9MOLU</name>
<dbReference type="Proteomes" id="UP000019267">
    <property type="component" value="Chromosome"/>
</dbReference>
<dbReference type="AlphaFoldDB" id="W6AH41"/>
<dbReference type="PANTHER" id="PTHR10353">
    <property type="entry name" value="GLYCOSYL HYDROLASE"/>
    <property type="match status" value="1"/>
</dbReference>
<dbReference type="KEGG" id="scq:SCULI_v1c06630"/>
<dbReference type="PRINTS" id="PR00131">
    <property type="entry name" value="GLHYDRLASE1"/>
</dbReference>
<dbReference type="PATRIC" id="fig|1276246.3.peg.662"/>
<dbReference type="RefSeq" id="WP_025363236.1">
    <property type="nucleotide sequence ID" value="NZ_CP006681.1"/>
</dbReference>
<comment type="similarity">
    <text evidence="1 4">Belongs to the glycosyl hydrolase 1 family.</text>
</comment>
<dbReference type="FunFam" id="3.20.20.80:FF:000004">
    <property type="entry name" value="Beta-glucosidase 6-phospho-beta-glucosidase"/>
    <property type="match status" value="1"/>
</dbReference>
<gene>
    <name evidence="5" type="primary">bgl6</name>
    <name evidence="5" type="ORF">SCULI_v1c06630</name>
</gene>
<keyword evidence="3" id="KW-0326">Glycosidase</keyword>
<dbReference type="GO" id="GO:0016052">
    <property type="term" value="P:carbohydrate catabolic process"/>
    <property type="evidence" value="ECO:0007669"/>
    <property type="project" value="TreeGrafter"/>
</dbReference>
<dbReference type="GO" id="GO:0005829">
    <property type="term" value="C:cytosol"/>
    <property type="evidence" value="ECO:0007669"/>
    <property type="project" value="TreeGrafter"/>
</dbReference>
<dbReference type="GO" id="GO:0008422">
    <property type="term" value="F:beta-glucosidase activity"/>
    <property type="evidence" value="ECO:0007669"/>
    <property type="project" value="TreeGrafter"/>
</dbReference>
<dbReference type="Pfam" id="PF00232">
    <property type="entry name" value="Glyco_hydro_1"/>
    <property type="match status" value="1"/>
</dbReference>
<dbReference type="Gene3D" id="3.20.20.80">
    <property type="entry name" value="Glycosidases"/>
    <property type="match status" value="1"/>
</dbReference>
<keyword evidence="2" id="KW-0378">Hydrolase</keyword>
<reference evidence="5 6" key="1">
    <citation type="journal article" date="2014" name="Genome Biol. Evol.">
        <title>Molecular evolution of the substrate utilization strategies and putative virulence factors in mosquito-associated Spiroplasma species.</title>
        <authorList>
            <person name="Chang T.H."/>
            <person name="Lo W.S."/>
            <person name="Ku C."/>
            <person name="Chen L.L."/>
            <person name="Kuo C.H."/>
        </authorList>
    </citation>
    <scope>NUCLEOTIDE SEQUENCE [LARGE SCALE GENOMIC DNA]</scope>
    <source>
        <strain evidence="5">AES-1</strain>
    </source>
</reference>
<keyword evidence="6" id="KW-1185">Reference proteome</keyword>
<evidence type="ECO:0000313" key="5">
    <source>
        <dbReference type="EMBL" id="AHI53004.1"/>
    </source>
</evidence>
<evidence type="ECO:0000256" key="1">
    <source>
        <dbReference type="ARBA" id="ARBA00010838"/>
    </source>
</evidence>
<dbReference type="STRING" id="1276246.SCULI_v1c06630"/>
<protein>
    <submittedName>
        <fullName evidence="5">6-phospho-beta-glucosidase</fullName>
    </submittedName>
</protein>
<dbReference type="InterPro" id="IPR017853">
    <property type="entry name" value="GH"/>
</dbReference>